<sequence>MGDETERDTTQDKREETTLETDAEHERMMPDAAEADAEKADSNRQPPDGGWGWMVCFTSVCAFGTIFGNINTFGIIYVALLERFSGDGEKIAFNTSWVGSVCICMTFLMGTVAGILSDQLGLRKVAFIGGLLAFVGMLSSAFVTHLMLLYLTYGVIMGVGFSFVFVTGVKRLGLVNGLAVAGSTVFSTAFSFALPVLLKEVGLKYTLLSLSGPNLLLMSYALTWKPRIERSRSKSSDAEEASAPLTSRVKEGSQNTCCRWMSKVVNVGLFRNRNYVIWAIAQTVAIFGYFVPFVHLVKHSQDVFPSSNANLLPMCVSVASGVSCVVGGFVADLKCVNRIYFQQASLAVLGVVTICIPVASSFPWLIVICLVMGVCDGIFVPIQGSIAFDLVGPQDAPQALGFLYGALAIPLTVGFPIAGLMYDTLGSYTVAFHTAGALPLLGAIIMLFLRHGQQVRCVSDLITSNTPNVFGKDAAVTVVSCPGTPYLPLQ</sequence>
<feature type="transmembrane region" description="Helical" evidence="2">
    <location>
        <begin position="275"/>
        <end position="291"/>
    </location>
</feature>
<feature type="transmembrane region" description="Helical" evidence="2">
    <location>
        <begin position="311"/>
        <end position="333"/>
    </location>
</feature>
<name>A0ABD0KBK0_9CAEN</name>
<dbReference type="Gene3D" id="1.20.1250.20">
    <property type="entry name" value="MFS general substrate transporter like domains"/>
    <property type="match status" value="2"/>
</dbReference>
<keyword evidence="2" id="KW-1133">Transmembrane helix</keyword>
<accession>A0ABD0KBK0</accession>
<feature type="transmembrane region" description="Helical" evidence="2">
    <location>
        <begin position="428"/>
        <end position="449"/>
    </location>
</feature>
<gene>
    <name evidence="3" type="ORF">BaRGS_00024361</name>
</gene>
<feature type="transmembrane region" description="Helical" evidence="2">
    <location>
        <begin position="365"/>
        <end position="388"/>
    </location>
</feature>
<feature type="transmembrane region" description="Helical" evidence="2">
    <location>
        <begin position="125"/>
        <end position="142"/>
    </location>
</feature>
<feature type="region of interest" description="Disordered" evidence="1">
    <location>
        <begin position="1"/>
        <end position="45"/>
    </location>
</feature>
<feature type="transmembrane region" description="Helical" evidence="2">
    <location>
        <begin position="178"/>
        <end position="198"/>
    </location>
</feature>
<comment type="caution">
    <text evidence="3">The sequence shown here is derived from an EMBL/GenBank/DDBJ whole genome shotgun (WGS) entry which is preliminary data.</text>
</comment>
<feature type="compositionally biased region" description="Basic and acidic residues" evidence="1">
    <location>
        <begin position="7"/>
        <end position="29"/>
    </location>
</feature>
<evidence type="ECO:0008006" key="5">
    <source>
        <dbReference type="Google" id="ProtNLM"/>
    </source>
</evidence>
<evidence type="ECO:0000313" key="4">
    <source>
        <dbReference type="Proteomes" id="UP001519460"/>
    </source>
</evidence>
<keyword evidence="2" id="KW-0472">Membrane</keyword>
<keyword evidence="2" id="KW-0812">Transmembrane</keyword>
<protein>
    <recommendedName>
        <fullName evidence="5">Major facilitator superfamily (MFS) profile domain-containing protein</fullName>
    </recommendedName>
</protein>
<keyword evidence="4" id="KW-1185">Reference proteome</keyword>
<dbReference type="Pfam" id="PF07690">
    <property type="entry name" value="MFS_1"/>
    <property type="match status" value="2"/>
</dbReference>
<feature type="transmembrane region" description="Helical" evidence="2">
    <location>
        <begin position="340"/>
        <end position="359"/>
    </location>
</feature>
<dbReference type="InterPro" id="IPR011701">
    <property type="entry name" value="MFS"/>
</dbReference>
<evidence type="ECO:0000256" key="1">
    <source>
        <dbReference type="SAM" id="MobiDB-lite"/>
    </source>
</evidence>
<dbReference type="InterPro" id="IPR050327">
    <property type="entry name" value="Proton-linked_MCT"/>
</dbReference>
<feature type="transmembrane region" description="Helical" evidence="2">
    <location>
        <begin position="148"/>
        <end position="166"/>
    </location>
</feature>
<dbReference type="EMBL" id="JACVVK020000211">
    <property type="protein sequence ID" value="KAK7484356.1"/>
    <property type="molecule type" value="Genomic_DNA"/>
</dbReference>
<feature type="transmembrane region" description="Helical" evidence="2">
    <location>
        <begin position="204"/>
        <end position="224"/>
    </location>
</feature>
<proteinExistence type="predicted"/>
<evidence type="ECO:0000313" key="3">
    <source>
        <dbReference type="EMBL" id="KAK7484356.1"/>
    </source>
</evidence>
<dbReference type="PANTHER" id="PTHR11360">
    <property type="entry name" value="MONOCARBOXYLATE TRANSPORTER"/>
    <property type="match status" value="1"/>
</dbReference>
<dbReference type="InterPro" id="IPR036259">
    <property type="entry name" value="MFS_trans_sf"/>
</dbReference>
<organism evidence="3 4">
    <name type="scientific">Batillaria attramentaria</name>
    <dbReference type="NCBI Taxonomy" id="370345"/>
    <lineage>
        <taxon>Eukaryota</taxon>
        <taxon>Metazoa</taxon>
        <taxon>Spiralia</taxon>
        <taxon>Lophotrochozoa</taxon>
        <taxon>Mollusca</taxon>
        <taxon>Gastropoda</taxon>
        <taxon>Caenogastropoda</taxon>
        <taxon>Sorbeoconcha</taxon>
        <taxon>Cerithioidea</taxon>
        <taxon>Batillariidae</taxon>
        <taxon>Batillaria</taxon>
    </lineage>
</organism>
<dbReference type="PANTHER" id="PTHR11360:SF251">
    <property type="entry name" value="MAJOR FACILITATOR SUPERFAMILY (MFS) PROFILE DOMAIN-CONTAINING PROTEIN"/>
    <property type="match status" value="1"/>
</dbReference>
<dbReference type="Proteomes" id="UP001519460">
    <property type="component" value="Unassembled WGS sequence"/>
</dbReference>
<feature type="transmembrane region" description="Helical" evidence="2">
    <location>
        <begin position="51"/>
        <end position="77"/>
    </location>
</feature>
<dbReference type="AlphaFoldDB" id="A0ABD0KBK0"/>
<reference evidence="3 4" key="1">
    <citation type="journal article" date="2023" name="Sci. Data">
        <title>Genome assembly of the Korean intertidal mud-creeper Batillaria attramentaria.</title>
        <authorList>
            <person name="Patra A.K."/>
            <person name="Ho P.T."/>
            <person name="Jun S."/>
            <person name="Lee S.J."/>
            <person name="Kim Y."/>
            <person name="Won Y.J."/>
        </authorList>
    </citation>
    <scope>NUCLEOTIDE SEQUENCE [LARGE SCALE GENOMIC DNA]</scope>
    <source>
        <strain evidence="3">Wonlab-2016</strain>
    </source>
</reference>
<feature type="transmembrane region" description="Helical" evidence="2">
    <location>
        <begin position="400"/>
        <end position="422"/>
    </location>
</feature>
<feature type="transmembrane region" description="Helical" evidence="2">
    <location>
        <begin position="97"/>
        <end position="116"/>
    </location>
</feature>
<dbReference type="SUPFAM" id="SSF103473">
    <property type="entry name" value="MFS general substrate transporter"/>
    <property type="match status" value="1"/>
</dbReference>
<evidence type="ECO:0000256" key="2">
    <source>
        <dbReference type="SAM" id="Phobius"/>
    </source>
</evidence>